<evidence type="ECO:0000313" key="6">
    <source>
        <dbReference type="RefSeq" id="NP_001076466.1"/>
    </source>
</evidence>
<dbReference type="PANTHER" id="PTHR46838">
    <property type="entry name" value="TUMOR NECROSIS FACTOR RECEPTOR SUPERFAMILY MEMBER 14"/>
    <property type="match status" value="1"/>
</dbReference>
<organism evidence="5">
    <name type="scientific">Danio rerio</name>
    <name type="common">Zebrafish</name>
    <name type="synonym">Brachydanio rerio</name>
    <dbReference type="NCBI Taxonomy" id="7955"/>
    <lineage>
        <taxon>Eukaryota</taxon>
        <taxon>Metazoa</taxon>
        <taxon>Chordata</taxon>
        <taxon>Craniata</taxon>
        <taxon>Vertebrata</taxon>
        <taxon>Euteleostomi</taxon>
        <taxon>Actinopterygii</taxon>
        <taxon>Neopterygii</taxon>
        <taxon>Teleostei</taxon>
        <taxon>Ostariophysi</taxon>
        <taxon>Cypriniformes</taxon>
        <taxon>Danionidae</taxon>
        <taxon>Danioninae</taxon>
        <taxon>Danio</taxon>
    </lineage>
</organism>
<keyword evidence="1" id="KW-1015">Disulfide bond</keyword>
<dbReference type="Reactome" id="R-DRE-5669034">
    <property type="pathway name" value="TNFs bind their physiological receptors"/>
</dbReference>
<reference evidence="6" key="2">
    <citation type="journal article" date="2016" name="BMC Genomics">
        <title>Gene evolution and gene expression after whole genome duplication in fish: the PhyloFish database.</title>
        <authorList>
            <person name="Pasquier J."/>
            <person name="Cabau C."/>
            <person name="Nguyen T."/>
            <person name="Jouanno E."/>
            <person name="Severac D."/>
            <person name="Braasch I."/>
            <person name="Journot L."/>
            <person name="Pontarotti P."/>
            <person name="Klopp C."/>
            <person name="Postlethwait J.H."/>
            <person name="Guiguen Y."/>
            <person name="Bobe J."/>
        </authorList>
    </citation>
    <scope>NUCLEOTIDE SEQUENCE</scope>
</reference>
<keyword evidence="2" id="KW-0812">Transmembrane</keyword>
<dbReference type="PROSITE" id="PS50050">
    <property type="entry name" value="TNFR_NGFR_2"/>
    <property type="match status" value="1"/>
</dbReference>
<accession>A2RV47</accession>
<feature type="domain" description="TNFR-Cys" evidence="4">
    <location>
        <begin position="59"/>
        <end position="101"/>
    </location>
</feature>
<evidence type="ECO:0000256" key="2">
    <source>
        <dbReference type="SAM" id="Phobius"/>
    </source>
</evidence>
<gene>
    <name evidence="6" type="primary">si:dkey-23c22.6</name>
    <name evidence="5 6 7" type="ORF">zgc:158862</name>
</gene>
<dbReference type="GeneID" id="100009628"/>
<feature type="repeat" description="TNFR-Cys" evidence="1">
    <location>
        <begin position="59"/>
        <end position="101"/>
    </location>
</feature>
<proteinExistence type="evidence at transcript level"/>
<reference evidence="6" key="3">
    <citation type="submission" date="2025-04" db="UniProtKB">
        <authorList>
            <consortium name="RefSeq"/>
        </authorList>
    </citation>
    <scope>IDENTIFICATION</scope>
</reference>
<name>A2RV47_DANRE</name>
<dbReference type="PROSITE" id="PS00652">
    <property type="entry name" value="TNFR_NGFR_1"/>
    <property type="match status" value="2"/>
</dbReference>
<evidence type="ECO:0000313" key="5">
    <source>
        <dbReference type="EMBL" id="AAI33175.1"/>
    </source>
</evidence>
<keyword evidence="3 6" id="KW-0732">Signal</keyword>
<evidence type="ECO:0000313" key="7">
    <source>
        <dbReference type="ZFIN" id="ZDB-GENE-070209-146"/>
    </source>
</evidence>
<feature type="signal peptide" evidence="3">
    <location>
        <begin position="1"/>
        <end position="22"/>
    </location>
</feature>
<feature type="disulfide bond" evidence="1">
    <location>
        <begin position="60"/>
        <end position="75"/>
    </location>
</feature>
<dbReference type="GO" id="GO:0050830">
    <property type="term" value="P:defense response to Gram-positive bacterium"/>
    <property type="evidence" value="ECO:0000318"/>
    <property type="project" value="GO_Central"/>
</dbReference>
<dbReference type="GO" id="GO:2000406">
    <property type="term" value="P:positive regulation of T cell migration"/>
    <property type="evidence" value="ECO:0000318"/>
    <property type="project" value="GO_Central"/>
</dbReference>
<dbReference type="InterPro" id="IPR001368">
    <property type="entry name" value="TNFR/NGFR_Cys_rich_reg"/>
</dbReference>
<evidence type="ECO:0000256" key="3">
    <source>
        <dbReference type="SAM" id="SignalP"/>
    </source>
</evidence>
<dbReference type="EMBL" id="BC133174">
    <property type="protein sequence ID" value="AAI33175.1"/>
    <property type="molecule type" value="mRNA"/>
</dbReference>
<reference evidence="5" key="1">
    <citation type="submission" date="2007-02" db="EMBL/GenBank/DDBJ databases">
        <authorList>
            <consortium name="NIH - Zebrafish Gene Collection (ZGC) project"/>
        </authorList>
    </citation>
    <scope>NUCLEOTIDE SEQUENCE [LARGE SCALE MRNA]</scope>
    <source>
        <tissue evidence="5">Olfactory epithelium</tissue>
    </source>
</reference>
<feature type="chain" id="PRO_5035034713" evidence="3 6">
    <location>
        <begin position="23"/>
        <end position="247"/>
    </location>
</feature>
<dbReference type="FunFam" id="2.10.50.10:FF:000007">
    <property type="entry name" value="TNF receptor superfamily member 14"/>
    <property type="match status" value="1"/>
</dbReference>
<dbReference type="OrthoDB" id="10031141at2759"/>
<keyword evidence="2" id="KW-1133">Transmembrane helix</keyword>
<dbReference type="AlphaFoldDB" id="A2RV47"/>
<evidence type="ECO:0000259" key="4">
    <source>
        <dbReference type="PROSITE" id="PS50050"/>
    </source>
</evidence>
<keyword evidence="2" id="KW-0472">Membrane</keyword>
<dbReference type="PANTHER" id="PTHR46838:SF1">
    <property type="entry name" value="TUMOR NECROSIS FACTOR RECEPTOR SUPERFAMILY MEMBER 14"/>
    <property type="match status" value="1"/>
</dbReference>
<dbReference type="GO" id="GO:0046642">
    <property type="term" value="P:negative regulation of alpha-beta T cell proliferation"/>
    <property type="evidence" value="ECO:0000318"/>
    <property type="project" value="GO_Central"/>
</dbReference>
<feature type="transmembrane region" description="Helical" evidence="2">
    <location>
        <begin position="191"/>
        <end position="212"/>
    </location>
</feature>
<dbReference type="CDD" id="cd13405">
    <property type="entry name" value="TNFRSF14_teleost"/>
    <property type="match status" value="1"/>
</dbReference>
<protein>
    <submittedName>
        <fullName evidence="6">Uncharacterized protein LOC100009628 precursor</fullName>
    </submittedName>
    <submittedName>
        <fullName evidence="5">Zgc:158862 protein</fullName>
    </submittedName>
</protein>
<dbReference type="RefSeq" id="NP_001076466.1">
    <property type="nucleotide sequence ID" value="NM_001082997.1"/>
</dbReference>
<dbReference type="Gene3D" id="2.10.50.10">
    <property type="entry name" value="Tumor Necrosis Factor Receptor, subunit A, domain 2"/>
    <property type="match status" value="3"/>
</dbReference>
<dbReference type="ZFIN" id="ZDB-GENE-070209-146">
    <property type="gene designation" value="zgc:158862"/>
</dbReference>
<dbReference type="GO" id="GO:0009897">
    <property type="term" value="C:external side of plasma membrane"/>
    <property type="evidence" value="ECO:0000318"/>
    <property type="project" value="GO_Central"/>
</dbReference>
<sequence length="247" mass="26820">MTIVGTGILLVVFCTLPGFGNACGPSEYKSAAGECCPMCSVGSIVRSDCSGDLSTTCKPCPSGTFMNNPNGLHNCFPCRNCAEDHGLYIKSKCTTMQDSICDVLDDHYCIEFLNQQCSRAIRHSVCKAGQETKTQGTKTTDTVCVDCTHGFYSPSGLKCIKWLNCTALNEMQTEDGSSVKDVTCRPTRGRYGLLCGVTLVGVTMFFISLCWFQPNNSNGQANLNVQHPIQETISSSTPEKINEQRNI</sequence>
<dbReference type="Pfam" id="PF00020">
    <property type="entry name" value="TNFR_c6"/>
    <property type="match status" value="2"/>
</dbReference>
<dbReference type="SMART" id="SM00208">
    <property type="entry name" value="TNFR"/>
    <property type="match status" value="4"/>
</dbReference>
<dbReference type="GO" id="GO:0002720">
    <property type="term" value="P:positive regulation of cytokine production involved in immune response"/>
    <property type="evidence" value="ECO:0000318"/>
    <property type="project" value="GO_Central"/>
</dbReference>
<dbReference type="AGR" id="ZFIN:ZDB-GENE-070209-146"/>
<evidence type="ECO:0000256" key="1">
    <source>
        <dbReference type="PROSITE-ProRule" id="PRU00206"/>
    </source>
</evidence>
<dbReference type="GO" id="GO:0050829">
    <property type="term" value="P:defense response to Gram-negative bacterium"/>
    <property type="evidence" value="ECO:0000318"/>
    <property type="project" value="GO_Central"/>
</dbReference>
<comment type="caution">
    <text evidence="1">Lacks conserved residue(s) required for the propagation of feature annotation.</text>
</comment>
<dbReference type="SUPFAM" id="SSF57586">
    <property type="entry name" value="TNF receptor-like"/>
    <property type="match status" value="3"/>
</dbReference>